<evidence type="ECO:0000313" key="3">
    <source>
        <dbReference type="Proteomes" id="UP000824469"/>
    </source>
</evidence>
<feature type="signal peptide" evidence="1">
    <location>
        <begin position="1"/>
        <end position="18"/>
    </location>
</feature>
<reference evidence="2 3" key="1">
    <citation type="journal article" date="2021" name="Nat. Plants">
        <title>The Taxus genome provides insights into paclitaxel biosynthesis.</title>
        <authorList>
            <person name="Xiong X."/>
            <person name="Gou J."/>
            <person name="Liao Q."/>
            <person name="Li Y."/>
            <person name="Zhou Q."/>
            <person name="Bi G."/>
            <person name="Li C."/>
            <person name="Du R."/>
            <person name="Wang X."/>
            <person name="Sun T."/>
            <person name="Guo L."/>
            <person name="Liang H."/>
            <person name="Lu P."/>
            <person name="Wu Y."/>
            <person name="Zhang Z."/>
            <person name="Ro D.K."/>
            <person name="Shang Y."/>
            <person name="Huang S."/>
            <person name="Yan J."/>
        </authorList>
    </citation>
    <scope>NUCLEOTIDE SEQUENCE [LARGE SCALE GENOMIC DNA]</scope>
    <source>
        <strain evidence="2">Ta-2019</strain>
    </source>
</reference>
<dbReference type="AlphaFoldDB" id="A0AA38H092"/>
<feature type="non-terminal residue" evidence="2">
    <location>
        <position position="1"/>
    </location>
</feature>
<keyword evidence="1" id="KW-0732">Signal</keyword>
<protein>
    <submittedName>
        <fullName evidence="2">Uncharacterized protein</fullName>
    </submittedName>
</protein>
<sequence>RFHFHFLLCIYFAPLFMPIKPPPCPHLFGEIKETKRLHKISPSDLRRDSIPRPVMRYSRICRTGGSSDDGPQ</sequence>
<feature type="chain" id="PRO_5041220937" evidence="1">
    <location>
        <begin position="19"/>
        <end position="72"/>
    </location>
</feature>
<evidence type="ECO:0000256" key="1">
    <source>
        <dbReference type="SAM" id="SignalP"/>
    </source>
</evidence>
<dbReference type="Proteomes" id="UP000824469">
    <property type="component" value="Unassembled WGS sequence"/>
</dbReference>
<organism evidence="2 3">
    <name type="scientific">Taxus chinensis</name>
    <name type="common">Chinese yew</name>
    <name type="synonym">Taxus wallichiana var. chinensis</name>
    <dbReference type="NCBI Taxonomy" id="29808"/>
    <lineage>
        <taxon>Eukaryota</taxon>
        <taxon>Viridiplantae</taxon>
        <taxon>Streptophyta</taxon>
        <taxon>Embryophyta</taxon>
        <taxon>Tracheophyta</taxon>
        <taxon>Spermatophyta</taxon>
        <taxon>Pinopsida</taxon>
        <taxon>Pinidae</taxon>
        <taxon>Conifers II</taxon>
        <taxon>Cupressales</taxon>
        <taxon>Taxaceae</taxon>
        <taxon>Taxus</taxon>
    </lineage>
</organism>
<comment type="caution">
    <text evidence="2">The sequence shown here is derived from an EMBL/GenBank/DDBJ whole genome shotgun (WGS) entry which is preliminary data.</text>
</comment>
<feature type="non-terminal residue" evidence="2">
    <location>
        <position position="72"/>
    </location>
</feature>
<name>A0AA38H092_TAXCH</name>
<proteinExistence type="predicted"/>
<accession>A0AA38H092</accession>
<gene>
    <name evidence="2" type="ORF">KI387_001793</name>
</gene>
<keyword evidence="3" id="KW-1185">Reference proteome</keyword>
<evidence type="ECO:0000313" key="2">
    <source>
        <dbReference type="EMBL" id="KAH9329685.1"/>
    </source>
</evidence>
<dbReference type="EMBL" id="JAHRHJ020000001">
    <property type="protein sequence ID" value="KAH9329685.1"/>
    <property type="molecule type" value="Genomic_DNA"/>
</dbReference>